<name>A0A6L6Q0C8_9BURK</name>
<dbReference type="RefSeq" id="WP_170305643.1">
    <property type="nucleotide sequence ID" value="NZ_WNLA01000008.1"/>
</dbReference>
<dbReference type="SUPFAM" id="SSF101801">
    <property type="entry name" value="Surface presentation of antigens (SPOA)"/>
    <property type="match status" value="1"/>
</dbReference>
<feature type="non-terminal residue" evidence="2">
    <location>
        <position position="1"/>
    </location>
</feature>
<dbReference type="AlphaFoldDB" id="A0A6L6Q0C8"/>
<keyword evidence="3" id="KW-1185">Reference proteome</keyword>
<dbReference type="InterPro" id="IPR036429">
    <property type="entry name" value="SpoA-like_sf"/>
</dbReference>
<accession>A0A6L6Q0C8</accession>
<dbReference type="EMBL" id="WNLA01000008">
    <property type="protein sequence ID" value="MTW03277.1"/>
    <property type="molecule type" value="Genomic_DNA"/>
</dbReference>
<reference evidence="2 3" key="1">
    <citation type="submission" date="2019-11" db="EMBL/GenBank/DDBJ databases">
        <title>Type strains purchased from KCTC, JCM and DSMZ.</title>
        <authorList>
            <person name="Lu H."/>
        </authorList>
    </citation>
    <scope>NUCLEOTIDE SEQUENCE [LARGE SCALE GENOMIC DNA]</scope>
    <source>
        <strain evidence="2 3">KCTC 42409</strain>
    </source>
</reference>
<comment type="caution">
    <text evidence="2">The sequence shown here is derived from an EMBL/GenBank/DDBJ whole genome shotgun (WGS) entry which is preliminary data.</text>
</comment>
<protein>
    <recommendedName>
        <fullName evidence="1">Flagellar motor switch protein FliN-like C-terminal domain-containing protein</fullName>
    </recommendedName>
</protein>
<dbReference type="Proteomes" id="UP000484015">
    <property type="component" value="Unassembled WGS sequence"/>
</dbReference>
<dbReference type="Pfam" id="PF01052">
    <property type="entry name" value="FliMN_C"/>
    <property type="match status" value="1"/>
</dbReference>
<proteinExistence type="predicted"/>
<dbReference type="Gene3D" id="2.30.330.10">
    <property type="entry name" value="SpoA-like"/>
    <property type="match status" value="1"/>
</dbReference>
<evidence type="ECO:0000313" key="2">
    <source>
        <dbReference type="EMBL" id="MTW03277.1"/>
    </source>
</evidence>
<evidence type="ECO:0000259" key="1">
    <source>
        <dbReference type="Pfam" id="PF01052"/>
    </source>
</evidence>
<sequence length="95" mass="10046">PPAPPLPRPSLPPLTALHQALARRPVRLQVELCDTMLTLAHLDTMAVGDVLALPARVDHPLRVAVAGGTAICHAHLGAVQGHRAVELLNQLKTPT</sequence>
<organism evidence="2 3">
    <name type="scientific">Pseudoduganella ginsengisoli</name>
    <dbReference type="NCBI Taxonomy" id="1462440"/>
    <lineage>
        <taxon>Bacteria</taxon>
        <taxon>Pseudomonadati</taxon>
        <taxon>Pseudomonadota</taxon>
        <taxon>Betaproteobacteria</taxon>
        <taxon>Burkholderiales</taxon>
        <taxon>Oxalobacteraceae</taxon>
        <taxon>Telluria group</taxon>
        <taxon>Pseudoduganella</taxon>
    </lineage>
</organism>
<gene>
    <name evidence="2" type="ORF">GM668_14415</name>
</gene>
<dbReference type="InterPro" id="IPR001543">
    <property type="entry name" value="FliN-like_C"/>
</dbReference>
<evidence type="ECO:0000313" key="3">
    <source>
        <dbReference type="Proteomes" id="UP000484015"/>
    </source>
</evidence>
<feature type="domain" description="Flagellar motor switch protein FliN-like C-terminal" evidence="1">
    <location>
        <begin position="21"/>
        <end position="88"/>
    </location>
</feature>